<feature type="binding site" evidence="10">
    <location>
        <position position="56"/>
    </location>
    <ligand>
        <name>Mn(2+)</name>
        <dbReference type="ChEBI" id="CHEBI:29035"/>
        <label>1</label>
    </ligand>
</feature>
<evidence type="ECO:0000256" key="4">
    <source>
        <dbReference type="ARBA" id="ARBA00022556"/>
    </source>
</evidence>
<evidence type="ECO:0000256" key="1">
    <source>
        <dbReference type="ARBA" id="ARBA00022475"/>
    </source>
</evidence>
<evidence type="ECO:0000256" key="3">
    <source>
        <dbReference type="ARBA" id="ARBA00022519"/>
    </source>
</evidence>
<evidence type="ECO:0000313" key="12">
    <source>
        <dbReference type="EMBL" id="MEJ8850493.1"/>
    </source>
</evidence>
<keyword evidence="3 10" id="KW-0997">Cell inner membrane</keyword>
<comment type="cofactor">
    <cofactor evidence="10">
        <name>Mn(2+)</name>
        <dbReference type="ChEBI" id="CHEBI:29035"/>
    </cofactor>
    <text evidence="10">Binds 2 Mn(2+) ions per subunit in a binuclear metal center.</text>
</comment>
<comment type="caution">
    <text evidence="10">Lacks conserved residue(s) required for the propagation of feature annotation.</text>
</comment>
<dbReference type="Proteomes" id="UP001385892">
    <property type="component" value="Unassembled WGS sequence"/>
</dbReference>
<dbReference type="HAMAP" id="MF_00575">
    <property type="entry name" value="LpxH"/>
    <property type="match status" value="1"/>
</dbReference>
<dbReference type="InterPro" id="IPR043461">
    <property type="entry name" value="LpxH-like"/>
</dbReference>
<comment type="similarity">
    <text evidence="10">Belongs to the LpxH family.</text>
</comment>
<gene>
    <name evidence="10" type="primary">lpxH</name>
    <name evidence="12" type="ORF">WKW82_27910</name>
</gene>
<proteinExistence type="inferred from homology"/>
<keyword evidence="1 10" id="KW-1003">Cell membrane</keyword>
<keyword evidence="7 10" id="KW-0443">Lipid metabolism</keyword>
<keyword evidence="6 10" id="KW-0378">Hydrolase</keyword>
<dbReference type="NCBIfam" id="TIGR01854">
    <property type="entry name" value="lipid_A_lpxH"/>
    <property type="match status" value="1"/>
</dbReference>
<reference evidence="12 13" key="1">
    <citation type="submission" date="2024-03" db="EMBL/GenBank/DDBJ databases">
        <title>Novel species of the genus Variovorax.</title>
        <authorList>
            <person name="Liu Q."/>
            <person name="Xin Y.-H."/>
        </authorList>
    </citation>
    <scope>NUCLEOTIDE SEQUENCE [LARGE SCALE GENOMIC DNA]</scope>
    <source>
        <strain evidence="12 13">KACC 18900</strain>
    </source>
</reference>
<evidence type="ECO:0000313" key="13">
    <source>
        <dbReference type="Proteomes" id="UP001385892"/>
    </source>
</evidence>
<evidence type="ECO:0000256" key="10">
    <source>
        <dbReference type="HAMAP-Rule" id="MF_00575"/>
    </source>
</evidence>
<dbReference type="InterPro" id="IPR010138">
    <property type="entry name" value="UDP-diacylglucosamine_Hdrlase"/>
</dbReference>
<comment type="subcellular location">
    <subcellularLocation>
        <location evidence="10">Cell inner membrane</location>
        <topology evidence="10">Peripheral membrane protein</topology>
        <orientation evidence="10">Cytoplasmic side</orientation>
    </subcellularLocation>
</comment>
<sequence>MTTHDAAFAECVAPPVWRTVDLLSDLHLHVDEPATFQAWCGYFETTPADAIFILGDLLEVWPGDDVASQPGFEAECVEVLRNASQRRPIFVMHGNRDFLMGADFAARSGVTMLDDPTVLVLHGERWLLSHGDALCLDDHEYLQFRAQVRSPEWQQALLARPLEERRALARSVRNQSEDRKRSPGMVWADVDADAARDWLHRANARTLIHGHTHRPAEHDLGNGLRRIVLSDWDAAAHPPRAQVLCLSVAGAQRVDLR</sequence>
<organism evidence="12 13">
    <name type="scientific">Variovorax rhizosphaerae</name>
    <dbReference type="NCBI Taxonomy" id="1836200"/>
    <lineage>
        <taxon>Bacteria</taxon>
        <taxon>Pseudomonadati</taxon>
        <taxon>Pseudomonadota</taxon>
        <taxon>Betaproteobacteria</taxon>
        <taxon>Burkholderiales</taxon>
        <taxon>Comamonadaceae</taxon>
        <taxon>Variovorax</taxon>
    </lineage>
</organism>
<evidence type="ECO:0000256" key="5">
    <source>
        <dbReference type="ARBA" id="ARBA00022723"/>
    </source>
</evidence>
<feature type="binding site" evidence="10">
    <location>
        <position position="211"/>
    </location>
    <ligand>
        <name>substrate</name>
    </ligand>
</feature>
<keyword evidence="2 10" id="KW-0444">Lipid biosynthesis</keyword>
<feature type="binding site" evidence="10">
    <location>
        <position position="138"/>
    </location>
    <ligand>
        <name>substrate</name>
    </ligand>
</feature>
<comment type="function">
    <text evidence="10">Hydrolyzes the pyrophosphate bond of UDP-2,3-diacylglucosamine to yield 2,3-diacylglucosamine 1-phosphate (lipid X) and UMP by catalyzing the attack of water at the alpha-P atom. Involved in the biosynthesis of lipid A, a phosphorylated glycolipid that anchors the lipopolysaccharide to the outer membrane of the cell.</text>
</comment>
<keyword evidence="4 10" id="KW-0441">Lipid A biosynthesis</keyword>
<feature type="binding site" evidence="10">
    <location>
        <position position="213"/>
    </location>
    <ligand>
        <name>Mn(2+)</name>
        <dbReference type="ChEBI" id="CHEBI:29035"/>
        <label>1</label>
    </ligand>
</feature>
<comment type="catalytic activity">
    <reaction evidence="10">
        <text>UDP-2-N,3-O-bis[(3R)-3-hydroxytetradecanoyl]-alpha-D-glucosamine + H2O = 2-N,3-O-bis[(3R)-3-hydroxytetradecanoyl]-alpha-D-glucosaminyl 1-phosphate + UMP + 2 H(+)</text>
        <dbReference type="Rhea" id="RHEA:25213"/>
        <dbReference type="ChEBI" id="CHEBI:15377"/>
        <dbReference type="ChEBI" id="CHEBI:15378"/>
        <dbReference type="ChEBI" id="CHEBI:57865"/>
        <dbReference type="ChEBI" id="CHEBI:57957"/>
        <dbReference type="ChEBI" id="CHEBI:78847"/>
        <dbReference type="EC" id="3.6.1.54"/>
    </reaction>
</comment>
<dbReference type="InterPro" id="IPR004843">
    <property type="entry name" value="Calcineurin-like_PHP"/>
</dbReference>
<feature type="binding site" evidence="10">
    <location>
        <begin position="95"/>
        <end position="96"/>
    </location>
    <ligand>
        <name>substrate</name>
    </ligand>
</feature>
<evidence type="ECO:0000256" key="7">
    <source>
        <dbReference type="ARBA" id="ARBA00023098"/>
    </source>
</evidence>
<comment type="pathway">
    <text evidence="10">Glycolipid biosynthesis; lipid IV(A) biosynthesis; lipid IV(A) from (3R)-3-hydroxytetradecanoyl-[acyl-carrier-protein] and UDP-N-acetyl-alpha-D-glucosamine: step 4/6.</text>
</comment>
<dbReference type="EC" id="3.6.1.54" evidence="10"/>
<keyword evidence="8 10" id="KW-0472">Membrane</keyword>
<feature type="binding site" evidence="10">
    <location>
        <position position="56"/>
    </location>
    <ligand>
        <name>Mn(2+)</name>
        <dbReference type="ChEBI" id="CHEBI:29035"/>
        <label>2</label>
    </ligand>
</feature>
<feature type="binding site" evidence="10">
    <location>
        <position position="27"/>
    </location>
    <ligand>
        <name>Mn(2+)</name>
        <dbReference type="ChEBI" id="CHEBI:29035"/>
        <label>1</label>
    </ligand>
</feature>
<dbReference type="Gene3D" id="3.60.21.10">
    <property type="match status" value="1"/>
</dbReference>
<evidence type="ECO:0000256" key="8">
    <source>
        <dbReference type="ARBA" id="ARBA00023136"/>
    </source>
</evidence>
<keyword evidence="9 10" id="KW-0464">Manganese</keyword>
<evidence type="ECO:0000259" key="11">
    <source>
        <dbReference type="Pfam" id="PF00149"/>
    </source>
</evidence>
<keyword evidence="5 10" id="KW-0479">Metal-binding</keyword>
<feature type="binding site" evidence="10">
    <location>
        <position position="180"/>
    </location>
    <ligand>
        <name>substrate</name>
    </ligand>
</feature>
<dbReference type="SUPFAM" id="SSF56300">
    <property type="entry name" value="Metallo-dependent phosphatases"/>
    <property type="match status" value="1"/>
</dbReference>
<dbReference type="PANTHER" id="PTHR34990">
    <property type="entry name" value="UDP-2,3-DIACYLGLUCOSAMINE HYDROLASE-RELATED"/>
    <property type="match status" value="1"/>
</dbReference>
<dbReference type="Pfam" id="PF00149">
    <property type="entry name" value="Metallophos"/>
    <property type="match status" value="1"/>
</dbReference>
<feature type="binding site" evidence="10">
    <location>
        <position position="176"/>
    </location>
    <ligand>
        <name>substrate</name>
    </ligand>
</feature>
<dbReference type="RefSeq" id="WP_340345849.1">
    <property type="nucleotide sequence ID" value="NZ_JBBKZT010000015.1"/>
</dbReference>
<keyword evidence="13" id="KW-1185">Reference proteome</keyword>
<feature type="binding site" evidence="10">
    <location>
        <position position="211"/>
    </location>
    <ligand>
        <name>Mn(2+)</name>
        <dbReference type="ChEBI" id="CHEBI:29035"/>
        <label>2</label>
    </ligand>
</feature>
<dbReference type="GO" id="GO:0016787">
    <property type="term" value="F:hydrolase activity"/>
    <property type="evidence" value="ECO:0007669"/>
    <property type="project" value="UniProtKB-KW"/>
</dbReference>
<dbReference type="EMBL" id="JBBKZT010000015">
    <property type="protein sequence ID" value="MEJ8850493.1"/>
    <property type="molecule type" value="Genomic_DNA"/>
</dbReference>
<comment type="caution">
    <text evidence="12">The sequence shown here is derived from an EMBL/GenBank/DDBJ whole genome shotgun (WGS) entry which is preliminary data.</text>
</comment>
<dbReference type="InterPro" id="IPR029052">
    <property type="entry name" value="Metallo-depent_PP-like"/>
</dbReference>
<name>A0ABU8WUT9_9BURK</name>
<dbReference type="CDD" id="cd07398">
    <property type="entry name" value="MPP_YbbF-LpxH"/>
    <property type="match status" value="1"/>
</dbReference>
<feature type="binding site" evidence="10">
    <location>
        <position position="130"/>
    </location>
    <ligand>
        <name>Mn(2+)</name>
        <dbReference type="ChEBI" id="CHEBI:29035"/>
        <label>2</label>
    </ligand>
</feature>
<protein>
    <recommendedName>
        <fullName evidence="10">UDP-2,3-diacylglucosamine hydrolase</fullName>
        <ecNumber evidence="10">3.6.1.54</ecNumber>
    </recommendedName>
    <alternativeName>
        <fullName evidence="10">UDP-2,3-diacylglucosamine diphosphatase</fullName>
    </alternativeName>
</protein>
<feature type="binding site" evidence="10">
    <location>
        <position position="95"/>
    </location>
    <ligand>
        <name>Mn(2+)</name>
        <dbReference type="ChEBI" id="CHEBI:29035"/>
        <label>2</label>
    </ligand>
</feature>
<evidence type="ECO:0000256" key="9">
    <source>
        <dbReference type="ARBA" id="ARBA00023211"/>
    </source>
</evidence>
<dbReference type="PANTHER" id="PTHR34990:SF1">
    <property type="entry name" value="UDP-2,3-DIACYLGLUCOSAMINE HYDROLASE"/>
    <property type="match status" value="1"/>
</dbReference>
<dbReference type="NCBIfam" id="NF003743">
    <property type="entry name" value="PRK05340.1"/>
    <property type="match status" value="1"/>
</dbReference>
<evidence type="ECO:0000256" key="2">
    <source>
        <dbReference type="ARBA" id="ARBA00022516"/>
    </source>
</evidence>
<feature type="binding site" evidence="10">
    <location>
        <position position="25"/>
    </location>
    <ligand>
        <name>Mn(2+)</name>
        <dbReference type="ChEBI" id="CHEBI:29035"/>
        <label>1</label>
    </ligand>
</feature>
<feature type="domain" description="Calcineurin-like phosphoesterase" evidence="11">
    <location>
        <begin position="20"/>
        <end position="215"/>
    </location>
</feature>
<evidence type="ECO:0000256" key="6">
    <source>
        <dbReference type="ARBA" id="ARBA00022801"/>
    </source>
</evidence>
<accession>A0ABU8WUT9</accession>